<comment type="caution">
    <text evidence="3">The sequence shown here is derived from an EMBL/GenBank/DDBJ whole genome shotgun (WGS) entry which is preliminary data.</text>
</comment>
<feature type="signal peptide" evidence="2">
    <location>
        <begin position="1"/>
        <end position="21"/>
    </location>
</feature>
<dbReference type="OrthoDB" id="9810636at2"/>
<dbReference type="PANTHER" id="PTHR42953">
    <property type="entry name" value="HIGH-AFFINITY ZINC UPTAKE SYSTEM PROTEIN ZNUA-RELATED"/>
    <property type="match status" value="1"/>
</dbReference>
<dbReference type="Proteomes" id="UP000247978">
    <property type="component" value="Unassembled WGS sequence"/>
</dbReference>
<evidence type="ECO:0000256" key="2">
    <source>
        <dbReference type="SAM" id="SignalP"/>
    </source>
</evidence>
<dbReference type="InterPro" id="IPR006127">
    <property type="entry name" value="ZnuA-like"/>
</dbReference>
<evidence type="ECO:0000256" key="1">
    <source>
        <dbReference type="SAM" id="MobiDB-lite"/>
    </source>
</evidence>
<organism evidence="3 4">
    <name type="scientific">Pseudogracilibacillus auburnensis</name>
    <dbReference type="NCBI Taxonomy" id="1494959"/>
    <lineage>
        <taxon>Bacteria</taxon>
        <taxon>Bacillati</taxon>
        <taxon>Bacillota</taxon>
        <taxon>Bacilli</taxon>
        <taxon>Bacillales</taxon>
        <taxon>Bacillaceae</taxon>
        <taxon>Pseudogracilibacillus</taxon>
    </lineage>
</organism>
<keyword evidence="2" id="KW-0732">Signal</keyword>
<dbReference type="EMBL" id="QJJQ01000023">
    <property type="protein sequence ID" value="PXW80980.1"/>
    <property type="molecule type" value="Genomic_DNA"/>
</dbReference>
<feature type="chain" id="PRO_5038705273" evidence="2">
    <location>
        <begin position="22"/>
        <end position="384"/>
    </location>
</feature>
<dbReference type="PANTHER" id="PTHR42953:SF8">
    <property type="entry name" value="ZINT DOMAIN-CONTAINING PROTEIN"/>
    <property type="match status" value="1"/>
</dbReference>
<dbReference type="Pfam" id="PF01297">
    <property type="entry name" value="ZnuA"/>
    <property type="match status" value="1"/>
</dbReference>
<sequence length="384" mass="43846">MKRVSFIVLIFIFILAGCASGSSNEDADNKDGSDNNDTSNDLVLYTSIYPMQYVVEQIAGEDATVKSIYPPGVDAHTYEPTSKEITDLANGGAFFYVGAGMEGFADSAKEALQSQKVVFVEIEENNEDLFLEGEHEHAHDHGEDDHDHHAHEEDEHDEHGHDEEEHDHHAHEEEEHDHHAHEEEEHDEHGHDEEDDHDHHGHDDHHHHDHGDVDPHIWLDPLRMIGMGEIVKDALIELNPENEEKYNENFAILKENMTELDEEFKEKLQAKDNKQIIVTHAAYGYWEHQYGIEQIPISGLSSSDEPSQKELAEIAKLAKEQDLQYVIFEQNSSNRIASIIQDHIGAEKLELHNLEVLVDEDIENNDDYLSLMKKNLEVLDQATK</sequence>
<protein>
    <submittedName>
        <fullName evidence="3">Zinc transport system substrate-binding protein</fullName>
    </submittedName>
</protein>
<dbReference type="SUPFAM" id="SSF53807">
    <property type="entry name" value="Helical backbone' metal receptor"/>
    <property type="match status" value="1"/>
</dbReference>
<dbReference type="GO" id="GO:0030001">
    <property type="term" value="P:metal ion transport"/>
    <property type="evidence" value="ECO:0007669"/>
    <property type="project" value="InterPro"/>
</dbReference>
<name>A0A2V3VH96_9BACI</name>
<evidence type="ECO:0000313" key="4">
    <source>
        <dbReference type="Proteomes" id="UP000247978"/>
    </source>
</evidence>
<dbReference type="GO" id="GO:0046872">
    <property type="term" value="F:metal ion binding"/>
    <property type="evidence" value="ECO:0007669"/>
    <property type="project" value="InterPro"/>
</dbReference>
<dbReference type="AlphaFoldDB" id="A0A2V3VH96"/>
<keyword evidence="4" id="KW-1185">Reference proteome</keyword>
<reference evidence="3 4" key="1">
    <citation type="submission" date="2018-05" db="EMBL/GenBank/DDBJ databases">
        <title>Genomic Encyclopedia of Type Strains, Phase IV (KMG-IV): sequencing the most valuable type-strain genomes for metagenomic binning, comparative biology and taxonomic classification.</title>
        <authorList>
            <person name="Goeker M."/>
        </authorList>
    </citation>
    <scope>NUCLEOTIDE SEQUENCE [LARGE SCALE GENOMIC DNA]</scope>
    <source>
        <strain evidence="3 4">DSM 28556</strain>
    </source>
</reference>
<dbReference type="Gene3D" id="3.40.50.1980">
    <property type="entry name" value="Nitrogenase molybdenum iron protein domain"/>
    <property type="match status" value="3"/>
</dbReference>
<dbReference type="InterPro" id="IPR050492">
    <property type="entry name" value="Bact_metal-bind_prot9"/>
</dbReference>
<evidence type="ECO:0000313" key="3">
    <source>
        <dbReference type="EMBL" id="PXW80980.1"/>
    </source>
</evidence>
<accession>A0A2V3VH96</accession>
<proteinExistence type="predicted"/>
<gene>
    <name evidence="3" type="ORF">DFR56_12320</name>
</gene>
<dbReference type="PROSITE" id="PS51257">
    <property type="entry name" value="PROKAR_LIPOPROTEIN"/>
    <property type="match status" value="1"/>
</dbReference>
<feature type="region of interest" description="Disordered" evidence="1">
    <location>
        <begin position="136"/>
        <end position="210"/>
    </location>
</feature>